<dbReference type="Proteomes" id="UP000243255">
    <property type="component" value="Unassembled WGS sequence"/>
</dbReference>
<evidence type="ECO:0000313" key="2">
    <source>
        <dbReference type="Proteomes" id="UP000243255"/>
    </source>
</evidence>
<dbReference type="Gene3D" id="3.40.960.10">
    <property type="entry name" value="VSR Endonuclease"/>
    <property type="match status" value="1"/>
</dbReference>
<protein>
    <recommendedName>
        <fullName evidence="3">DUF2726 domain-containing protein</fullName>
    </recommendedName>
</protein>
<evidence type="ECO:0000313" key="1">
    <source>
        <dbReference type="EMBL" id="SHH18641.1"/>
    </source>
</evidence>
<organism evidence="1 2">
    <name type="scientific">Asaccharospora irregularis DSM 2635</name>
    <dbReference type="NCBI Taxonomy" id="1121321"/>
    <lineage>
        <taxon>Bacteria</taxon>
        <taxon>Bacillati</taxon>
        <taxon>Bacillota</taxon>
        <taxon>Clostridia</taxon>
        <taxon>Peptostreptococcales</taxon>
        <taxon>Peptostreptococcaceae</taxon>
        <taxon>Asaccharospora</taxon>
    </lineage>
</organism>
<gene>
    <name evidence="1" type="ORF">SAMN04488530_1253</name>
</gene>
<name>A0A1M5QXJ9_9FIRM</name>
<reference evidence="2" key="1">
    <citation type="submission" date="2016-11" db="EMBL/GenBank/DDBJ databases">
        <authorList>
            <person name="Varghese N."/>
            <person name="Submissions S."/>
        </authorList>
    </citation>
    <scope>NUCLEOTIDE SEQUENCE [LARGE SCALE GENOMIC DNA]</scope>
    <source>
        <strain evidence="2">DSM 2635</strain>
    </source>
</reference>
<proteinExistence type="predicted"/>
<dbReference type="STRING" id="1121321.SAMN04488530_1253"/>
<dbReference type="RefSeq" id="WP_073126737.1">
    <property type="nucleotide sequence ID" value="NZ_BAABCH010000025.1"/>
</dbReference>
<keyword evidence="2" id="KW-1185">Reference proteome</keyword>
<evidence type="ECO:0008006" key="3">
    <source>
        <dbReference type="Google" id="ProtNLM"/>
    </source>
</evidence>
<dbReference type="EMBL" id="FQWX01000025">
    <property type="protein sequence ID" value="SHH18641.1"/>
    <property type="molecule type" value="Genomic_DNA"/>
</dbReference>
<sequence length="435" mass="51478">MKKLTNYEVIDKIDEITNGEYELLEEYKNYNTPIMIKHKKEGCGHIWKVRLSNFINKGTRCPECNRSKMISNEEFKQKLEDKYGDEYVALEKYKGSSVKIKVLHKECGATIMKRPNDLLSGYGCDKCNKYHKKCEGEFKEELKSIYGDEYIAIEGYKGAHIAIYFKHSCGTVFKAKPYLMLQQRRKCPKCKENPTPTEEALRQMIKESKDGEDYLLVSNYTKMSKKAKFLHTKCEKTFYMRPTDFIYKNQRCPNCSGVKKYTTETFKDKVLEITEGEYLPLGEYINNKIKVRMKHLECGHEWDVRPDQFLSGSRCRLCSKSKGNKRIVNYLTKKDINFIAEFRIDKCRNKRTLPFDCAVFDKDKKLKFLVEFNGEQHYKVKERFGGKKELNERKKNDRIKEQYCKDNDIDLVVIPYTKLNKIEDILDKKIYQYHL</sequence>
<accession>A0A1M5QXJ9</accession>
<dbReference type="OrthoDB" id="2086462at2"/>
<dbReference type="AlphaFoldDB" id="A0A1M5QXJ9"/>